<feature type="transmembrane region" description="Helical" evidence="1">
    <location>
        <begin position="189"/>
        <end position="207"/>
    </location>
</feature>
<dbReference type="Pfam" id="PF18895">
    <property type="entry name" value="T4SS_pilin"/>
    <property type="match status" value="1"/>
</dbReference>
<sequence>MRKTQRFFGAMLMTLMIIGVFGAVPSVQAATDSCSCYCTSPTGAKQYPDATTKIERTACDTACKASGQNIAAFACTANQHPSRSLNCFTADQCAEHNGVLDGYQPPECPNGYHYCFPDPSKAAKLTLSTSIGGLTVAGDLGEYVAKAYQWMLGAATTIAIVMLMVAGIRWSLGGLSSEQVGKAKTTIKNAVMGLVLLLSTYLILFTVNPQLLKMSVPDFPMIKTVSLVDNASCDDLIKEGYAIEYSGPKACGTVGTVTKDPEGNATVDGVVCNFAFCANDREMCIPGETPTCMACEELTSDNTVLPPTASICSAFNSLPRYETDISPKTASFTPTVGPNAGKTIQWEETVVQKYEACFLTRDPDGGGDPTGTAACARVVVNCSQVKTCEDYETLPVFSSSGNTTLENIDLGKNSGLPGTDSGAGKVLYDNLGDLTLGSFCGGGGTLNDMCAWNRTEAEKACYLGSFSFGAITDSVASALTTADYNCNTAPDTTSWFYTIFD</sequence>
<comment type="caution">
    <text evidence="3">The sequence shown here is derived from an EMBL/GenBank/DDBJ whole genome shotgun (WGS) entry which is preliminary data.</text>
</comment>
<keyword evidence="1" id="KW-0472">Membrane</keyword>
<evidence type="ECO:0000313" key="4">
    <source>
        <dbReference type="Proteomes" id="UP000231436"/>
    </source>
</evidence>
<feature type="transmembrane region" description="Helical" evidence="1">
    <location>
        <begin position="147"/>
        <end position="168"/>
    </location>
</feature>
<evidence type="ECO:0000256" key="2">
    <source>
        <dbReference type="SAM" id="SignalP"/>
    </source>
</evidence>
<reference evidence="4" key="1">
    <citation type="submission" date="2017-09" db="EMBL/GenBank/DDBJ databases">
        <title>Depth-based differentiation of microbial function through sediment-hosted aquifers and enrichment of novel symbionts in the deep terrestrial subsurface.</title>
        <authorList>
            <person name="Probst A.J."/>
            <person name="Ladd B."/>
            <person name="Jarett J.K."/>
            <person name="Geller-Mcgrath D.E."/>
            <person name="Sieber C.M.K."/>
            <person name="Emerson J.B."/>
            <person name="Anantharaman K."/>
            <person name="Thomas B.C."/>
            <person name="Malmstrom R."/>
            <person name="Stieglmeier M."/>
            <person name="Klingl A."/>
            <person name="Woyke T."/>
            <person name="Ryan C.M."/>
            <person name="Banfield J.F."/>
        </authorList>
    </citation>
    <scope>NUCLEOTIDE SEQUENCE [LARGE SCALE GENOMIC DNA]</scope>
</reference>
<keyword evidence="1" id="KW-1133">Transmembrane helix</keyword>
<evidence type="ECO:0000256" key="1">
    <source>
        <dbReference type="SAM" id="Phobius"/>
    </source>
</evidence>
<accession>A0A2M8LHL2</accession>
<dbReference type="AlphaFoldDB" id="A0A2M8LHL2"/>
<dbReference type="InterPro" id="IPR043993">
    <property type="entry name" value="T4SS_pilin"/>
</dbReference>
<name>A0A2M8LHL2_9BACT</name>
<protein>
    <recommendedName>
        <fullName evidence="5">PASTA domain-containing protein</fullName>
    </recommendedName>
</protein>
<evidence type="ECO:0000313" key="3">
    <source>
        <dbReference type="EMBL" id="PJE76924.1"/>
    </source>
</evidence>
<evidence type="ECO:0008006" key="5">
    <source>
        <dbReference type="Google" id="ProtNLM"/>
    </source>
</evidence>
<feature type="chain" id="PRO_5014805616" description="PASTA domain-containing protein" evidence="2">
    <location>
        <begin position="30"/>
        <end position="501"/>
    </location>
</feature>
<gene>
    <name evidence="3" type="ORF">COV05_01885</name>
</gene>
<proteinExistence type="predicted"/>
<dbReference type="Proteomes" id="UP000231436">
    <property type="component" value="Unassembled WGS sequence"/>
</dbReference>
<dbReference type="EMBL" id="PFEU01000008">
    <property type="protein sequence ID" value="PJE76924.1"/>
    <property type="molecule type" value="Genomic_DNA"/>
</dbReference>
<feature type="signal peptide" evidence="2">
    <location>
        <begin position="1"/>
        <end position="29"/>
    </location>
</feature>
<organism evidence="3 4">
    <name type="scientific">Candidatus Uhrbacteria bacterium CG10_big_fil_rev_8_21_14_0_10_48_16</name>
    <dbReference type="NCBI Taxonomy" id="1975038"/>
    <lineage>
        <taxon>Bacteria</taxon>
        <taxon>Candidatus Uhriibacteriota</taxon>
    </lineage>
</organism>
<keyword evidence="1" id="KW-0812">Transmembrane</keyword>
<keyword evidence="2" id="KW-0732">Signal</keyword>